<dbReference type="Proteomes" id="UP001237207">
    <property type="component" value="Unassembled WGS sequence"/>
</dbReference>
<name>A0AAJ1T0C0_9BACI</name>
<evidence type="ECO:0000256" key="1">
    <source>
        <dbReference type="SAM" id="Phobius"/>
    </source>
</evidence>
<comment type="caution">
    <text evidence="2">The sequence shown here is derived from an EMBL/GenBank/DDBJ whole genome shotgun (WGS) entry which is preliminary data.</text>
</comment>
<dbReference type="EMBL" id="JAUSUC010000036">
    <property type="protein sequence ID" value="MDQ0216128.1"/>
    <property type="molecule type" value="Genomic_DNA"/>
</dbReference>
<protein>
    <submittedName>
        <fullName evidence="2">L-asparagine transporter-like permease</fullName>
    </submittedName>
</protein>
<organism evidence="2 3">
    <name type="scientific">Oikeobacillus pervagus</name>
    <dbReference type="NCBI Taxonomy" id="1325931"/>
    <lineage>
        <taxon>Bacteria</taxon>
        <taxon>Bacillati</taxon>
        <taxon>Bacillota</taxon>
        <taxon>Bacilli</taxon>
        <taxon>Bacillales</taxon>
        <taxon>Bacillaceae</taxon>
        <taxon>Oikeobacillus</taxon>
    </lineage>
</organism>
<keyword evidence="1" id="KW-0812">Transmembrane</keyword>
<keyword evidence="3" id="KW-1185">Reference proteome</keyword>
<evidence type="ECO:0000313" key="2">
    <source>
        <dbReference type="EMBL" id="MDQ0216128.1"/>
    </source>
</evidence>
<reference evidence="2" key="1">
    <citation type="submission" date="2023-07" db="EMBL/GenBank/DDBJ databases">
        <title>Genomic Encyclopedia of Type Strains, Phase IV (KMG-IV): sequencing the most valuable type-strain genomes for metagenomic binning, comparative biology and taxonomic classification.</title>
        <authorList>
            <person name="Goeker M."/>
        </authorList>
    </citation>
    <scope>NUCLEOTIDE SEQUENCE</scope>
    <source>
        <strain evidence="2">DSM 23947</strain>
    </source>
</reference>
<keyword evidence="1" id="KW-0472">Membrane</keyword>
<accession>A0AAJ1T0C0</accession>
<proteinExistence type="predicted"/>
<feature type="transmembrane region" description="Helical" evidence="1">
    <location>
        <begin position="6"/>
        <end position="25"/>
    </location>
</feature>
<evidence type="ECO:0000313" key="3">
    <source>
        <dbReference type="Proteomes" id="UP001237207"/>
    </source>
</evidence>
<gene>
    <name evidence="2" type="ORF">J2S13_002550</name>
</gene>
<sequence length="70" mass="8097">MWLFPYLTYVTILGIVTILIAMAFIDHMRSQLALTLLIVLIVIGSYYLFHKNNERKVGIEEVKDSESIHT</sequence>
<feature type="transmembrane region" description="Helical" evidence="1">
    <location>
        <begin position="32"/>
        <end position="49"/>
    </location>
</feature>
<dbReference type="AlphaFoldDB" id="A0AAJ1T0C0"/>
<keyword evidence="1" id="KW-1133">Transmembrane helix</keyword>